<dbReference type="STRING" id="314285.KT71_00870"/>
<evidence type="ECO:0000313" key="3">
    <source>
        <dbReference type="EMBL" id="EAQ98485.1"/>
    </source>
</evidence>
<sequence>MNTGLQRDLVPHTVVLMLAAGRSRRFGDDKRQAALGSGKTLLEQSISQFTSLGFRVFVSLSAVSDDDLLAESLIGESVEILRCDRAGEGMGGTLAESVKKIGDDASVLIALADMPGLASETILLLQEKAQTENIVFPVYEGRRGHPVIFGRQFIPRLKNLSGDEGANQLIREYASSCVSVPVTDAGVVRDVDTAADLVAVKRWLQARSS</sequence>
<keyword evidence="4" id="KW-1185">Reference proteome</keyword>
<dbReference type="OrthoDB" id="5298023at2"/>
<name>A4A638_9GAMM</name>
<evidence type="ECO:0000259" key="2">
    <source>
        <dbReference type="Pfam" id="PF12804"/>
    </source>
</evidence>
<keyword evidence="1" id="KW-0460">Magnesium</keyword>
<accession>A4A638</accession>
<proteinExistence type="predicted"/>
<dbReference type="Pfam" id="PF12804">
    <property type="entry name" value="NTP_transf_3"/>
    <property type="match status" value="1"/>
</dbReference>
<dbReference type="RefSeq" id="WP_008292563.1">
    <property type="nucleotide sequence ID" value="NZ_CM002299.1"/>
</dbReference>
<dbReference type="SUPFAM" id="SSF53448">
    <property type="entry name" value="Nucleotide-diphospho-sugar transferases"/>
    <property type="match status" value="1"/>
</dbReference>
<dbReference type="eggNOG" id="COG2068">
    <property type="taxonomic scope" value="Bacteria"/>
</dbReference>
<dbReference type="CDD" id="cd04182">
    <property type="entry name" value="GT_2_like_f"/>
    <property type="match status" value="1"/>
</dbReference>
<gene>
    <name evidence="3" type="ORF">KT71_00870</name>
</gene>
<reference evidence="3 4" key="1">
    <citation type="journal article" date="2007" name="Proc. Natl. Acad. Sci. U.S.A.">
        <title>Characterization of a marine gammaproteobacterium capable of aerobic anoxygenic photosynthesis.</title>
        <authorList>
            <person name="Fuchs B.M."/>
            <person name="Spring S."/>
            <person name="Teeling H."/>
            <person name="Quast C."/>
            <person name="Wulf J."/>
            <person name="Schattenhofer M."/>
            <person name="Yan S."/>
            <person name="Ferriera S."/>
            <person name="Johnson J."/>
            <person name="Glockner F.O."/>
            <person name="Amann R."/>
        </authorList>
    </citation>
    <scope>NUCLEOTIDE SEQUENCE [LARGE SCALE GENOMIC DNA]</scope>
    <source>
        <strain evidence="3">KT71</strain>
    </source>
</reference>
<dbReference type="GO" id="GO:0016779">
    <property type="term" value="F:nucleotidyltransferase activity"/>
    <property type="evidence" value="ECO:0007669"/>
    <property type="project" value="UniProtKB-ARBA"/>
</dbReference>
<comment type="caution">
    <text evidence="3">The sequence shown here is derived from an EMBL/GenBank/DDBJ whole genome shotgun (WGS) entry which is preliminary data.</text>
</comment>
<dbReference type="InterPro" id="IPR029044">
    <property type="entry name" value="Nucleotide-diphossugar_trans"/>
</dbReference>
<dbReference type="Gene3D" id="3.90.550.10">
    <property type="entry name" value="Spore Coat Polysaccharide Biosynthesis Protein SpsA, Chain A"/>
    <property type="match status" value="1"/>
</dbReference>
<dbReference type="InterPro" id="IPR025877">
    <property type="entry name" value="MobA-like_NTP_Trfase"/>
</dbReference>
<dbReference type="HOGENOM" id="CLU_061980_4_1_6"/>
<dbReference type="Proteomes" id="UP000019205">
    <property type="component" value="Chromosome"/>
</dbReference>
<reference evidence="3 4" key="2">
    <citation type="journal article" date="2009" name="PLoS ONE">
        <title>The photosynthetic apparatus and its regulation in the aerobic gammaproteobacterium Congregibacter litoralis gen. nov., sp. nov.</title>
        <authorList>
            <person name="Spring S."/>
            <person name="Lunsdorf H."/>
            <person name="Fuchs B.M."/>
            <person name="Tindall B.J."/>
        </authorList>
    </citation>
    <scope>NUCLEOTIDE SEQUENCE [LARGE SCALE GENOMIC DNA]</scope>
    <source>
        <strain evidence="3">KT71</strain>
    </source>
</reference>
<dbReference type="EMBL" id="AAOA02000002">
    <property type="protein sequence ID" value="EAQ98485.1"/>
    <property type="molecule type" value="Genomic_DNA"/>
</dbReference>
<evidence type="ECO:0000256" key="1">
    <source>
        <dbReference type="ARBA" id="ARBA00022842"/>
    </source>
</evidence>
<organism evidence="3 4">
    <name type="scientific">Congregibacter litoralis KT71</name>
    <dbReference type="NCBI Taxonomy" id="314285"/>
    <lineage>
        <taxon>Bacteria</taxon>
        <taxon>Pseudomonadati</taxon>
        <taxon>Pseudomonadota</taxon>
        <taxon>Gammaproteobacteria</taxon>
        <taxon>Cellvibrionales</taxon>
        <taxon>Halieaceae</taxon>
        <taxon>Congregibacter</taxon>
    </lineage>
</organism>
<feature type="domain" description="MobA-like NTP transferase" evidence="2">
    <location>
        <begin position="16"/>
        <end position="173"/>
    </location>
</feature>
<dbReference type="PANTHER" id="PTHR43777">
    <property type="entry name" value="MOLYBDENUM COFACTOR CYTIDYLYLTRANSFERASE"/>
    <property type="match status" value="1"/>
</dbReference>
<evidence type="ECO:0000313" key="4">
    <source>
        <dbReference type="Proteomes" id="UP000019205"/>
    </source>
</evidence>
<protein>
    <submittedName>
        <fullName evidence="3">Putative MobA-related protein</fullName>
    </submittedName>
</protein>
<dbReference type="AlphaFoldDB" id="A4A638"/>
<dbReference type="PANTHER" id="PTHR43777:SF1">
    <property type="entry name" value="MOLYBDENUM COFACTOR CYTIDYLYLTRANSFERASE"/>
    <property type="match status" value="1"/>
</dbReference>